<feature type="domain" description="Protein kinase" evidence="6">
    <location>
        <begin position="9"/>
        <end position="136"/>
    </location>
</feature>
<evidence type="ECO:0000256" key="4">
    <source>
        <dbReference type="ARBA" id="ARBA00022840"/>
    </source>
</evidence>
<protein>
    <submittedName>
        <fullName evidence="7">Protein kinase</fullName>
    </submittedName>
</protein>
<evidence type="ECO:0000313" key="8">
    <source>
        <dbReference type="Proteomes" id="UP000739538"/>
    </source>
</evidence>
<dbReference type="Gene3D" id="3.30.200.20">
    <property type="entry name" value="Phosphorylase Kinase, domain 1"/>
    <property type="match status" value="1"/>
</dbReference>
<dbReference type="Proteomes" id="UP000739538">
    <property type="component" value="Unassembled WGS sequence"/>
</dbReference>
<evidence type="ECO:0000256" key="2">
    <source>
        <dbReference type="ARBA" id="ARBA00022741"/>
    </source>
</evidence>
<feature type="binding site" evidence="5">
    <location>
        <position position="38"/>
    </location>
    <ligand>
        <name>ATP</name>
        <dbReference type="ChEBI" id="CHEBI:30616"/>
    </ligand>
</feature>
<dbReference type="SMART" id="SM00220">
    <property type="entry name" value="S_TKc"/>
    <property type="match status" value="1"/>
</dbReference>
<evidence type="ECO:0000259" key="6">
    <source>
        <dbReference type="PROSITE" id="PS50011"/>
    </source>
</evidence>
<gene>
    <name evidence="7" type="ORF">KDA27_12815</name>
</gene>
<dbReference type="AlphaFoldDB" id="A0A956NF39"/>
<comment type="caution">
    <text evidence="7">The sequence shown here is derived from an EMBL/GenBank/DDBJ whole genome shotgun (WGS) entry which is preliminary data.</text>
</comment>
<keyword evidence="1" id="KW-0808">Transferase</keyword>
<dbReference type="GO" id="GO:0005524">
    <property type="term" value="F:ATP binding"/>
    <property type="evidence" value="ECO:0007669"/>
    <property type="project" value="UniProtKB-UniRule"/>
</dbReference>
<dbReference type="PANTHER" id="PTHR43289:SF6">
    <property type="entry name" value="SERINE_THREONINE-PROTEIN KINASE NEKL-3"/>
    <property type="match status" value="1"/>
</dbReference>
<dbReference type="EMBL" id="JAGQHS010000062">
    <property type="protein sequence ID" value="MCA9756678.1"/>
    <property type="molecule type" value="Genomic_DNA"/>
</dbReference>
<dbReference type="PROSITE" id="PS00107">
    <property type="entry name" value="PROTEIN_KINASE_ATP"/>
    <property type="match status" value="1"/>
</dbReference>
<keyword evidence="2 5" id="KW-0547">Nucleotide-binding</keyword>
<dbReference type="InterPro" id="IPR011009">
    <property type="entry name" value="Kinase-like_dom_sf"/>
</dbReference>
<sequence length="136" mass="14375">MIGQTLGHYRILEELGSGGMGTVYLAADQKLGRRVALKVLPKETAANPESRARFEREARAVAAHNHPNVVTLFAVENEGDTVFLTMELVTGNRLSQLIPESGMPLPAPARGSLPAVGGDGAVRVASAAVDRSTAWT</sequence>
<proteinExistence type="predicted"/>
<dbReference type="PROSITE" id="PS50011">
    <property type="entry name" value="PROTEIN_KINASE_DOM"/>
    <property type="match status" value="1"/>
</dbReference>
<accession>A0A956NF39</accession>
<evidence type="ECO:0000313" key="7">
    <source>
        <dbReference type="EMBL" id="MCA9756678.1"/>
    </source>
</evidence>
<organism evidence="7 8">
    <name type="scientific">Eiseniibacteriota bacterium</name>
    <dbReference type="NCBI Taxonomy" id="2212470"/>
    <lineage>
        <taxon>Bacteria</taxon>
        <taxon>Candidatus Eiseniibacteriota</taxon>
    </lineage>
</organism>
<name>A0A956NF39_UNCEI</name>
<dbReference type="GO" id="GO:0004674">
    <property type="term" value="F:protein serine/threonine kinase activity"/>
    <property type="evidence" value="ECO:0007669"/>
    <property type="project" value="TreeGrafter"/>
</dbReference>
<evidence type="ECO:0000256" key="3">
    <source>
        <dbReference type="ARBA" id="ARBA00022777"/>
    </source>
</evidence>
<evidence type="ECO:0000256" key="1">
    <source>
        <dbReference type="ARBA" id="ARBA00022679"/>
    </source>
</evidence>
<dbReference type="Pfam" id="PF00069">
    <property type="entry name" value="Pkinase"/>
    <property type="match status" value="1"/>
</dbReference>
<dbReference type="InterPro" id="IPR000719">
    <property type="entry name" value="Prot_kinase_dom"/>
</dbReference>
<evidence type="ECO:0000256" key="5">
    <source>
        <dbReference type="PROSITE-ProRule" id="PRU10141"/>
    </source>
</evidence>
<keyword evidence="3 7" id="KW-0418">Kinase</keyword>
<reference evidence="7" key="2">
    <citation type="journal article" date="2021" name="Microbiome">
        <title>Successional dynamics and alternative stable states in a saline activated sludge microbial community over 9 years.</title>
        <authorList>
            <person name="Wang Y."/>
            <person name="Ye J."/>
            <person name="Ju F."/>
            <person name="Liu L."/>
            <person name="Boyd J.A."/>
            <person name="Deng Y."/>
            <person name="Parks D.H."/>
            <person name="Jiang X."/>
            <person name="Yin X."/>
            <person name="Woodcroft B.J."/>
            <person name="Tyson G.W."/>
            <person name="Hugenholtz P."/>
            <person name="Polz M.F."/>
            <person name="Zhang T."/>
        </authorList>
    </citation>
    <scope>NUCLEOTIDE SEQUENCE</scope>
    <source>
        <strain evidence="7">HKST-UBA02</strain>
    </source>
</reference>
<dbReference type="PANTHER" id="PTHR43289">
    <property type="entry name" value="MITOGEN-ACTIVATED PROTEIN KINASE KINASE KINASE 20-RELATED"/>
    <property type="match status" value="1"/>
</dbReference>
<keyword evidence="4 5" id="KW-0067">ATP-binding</keyword>
<dbReference type="InterPro" id="IPR017441">
    <property type="entry name" value="Protein_kinase_ATP_BS"/>
</dbReference>
<dbReference type="SUPFAM" id="SSF56112">
    <property type="entry name" value="Protein kinase-like (PK-like)"/>
    <property type="match status" value="1"/>
</dbReference>
<reference evidence="7" key="1">
    <citation type="submission" date="2020-04" db="EMBL/GenBank/DDBJ databases">
        <authorList>
            <person name="Zhang T."/>
        </authorList>
    </citation>
    <scope>NUCLEOTIDE SEQUENCE</scope>
    <source>
        <strain evidence="7">HKST-UBA02</strain>
    </source>
</reference>